<dbReference type="EMBL" id="GECU01014328">
    <property type="protein sequence ID" value="JAS93378.1"/>
    <property type="molecule type" value="Transcribed_RNA"/>
</dbReference>
<feature type="non-terminal residue" evidence="1">
    <location>
        <position position="1"/>
    </location>
</feature>
<feature type="non-terminal residue" evidence="1">
    <location>
        <position position="185"/>
    </location>
</feature>
<reference evidence="1" key="1">
    <citation type="submission" date="2015-11" db="EMBL/GenBank/DDBJ databases">
        <title>De novo transcriptome assembly of four potential Pierce s Disease insect vectors from Arizona vineyards.</title>
        <authorList>
            <person name="Tassone E.E."/>
        </authorList>
    </citation>
    <scope>NUCLEOTIDE SEQUENCE</scope>
</reference>
<dbReference type="AlphaFoldDB" id="A0A1B6J2I4"/>
<protein>
    <submittedName>
        <fullName evidence="1">Uncharacterized protein</fullName>
    </submittedName>
</protein>
<evidence type="ECO:0000313" key="1">
    <source>
        <dbReference type="EMBL" id="JAS93378.1"/>
    </source>
</evidence>
<sequence>RATTSTAASGRPCSTSGGCRTFPCALDVSSGPVLLQPRITVPQVPHELPVPGAAPANPQAHAVDAVYRFLGGPPPRRFLQPVPTQRLPSGLRPLQQPPVVPAAPAGAAGPFPAPWMSPLGQFYCNPASLYHRFPTSYPYPGLLQPIPKPTPLTPSIGFSVDRLLADSSSQFRPSVYPPGYDLYSS</sequence>
<proteinExistence type="predicted"/>
<gene>
    <name evidence="1" type="ORF">g.57752</name>
</gene>
<accession>A0A1B6J2I4</accession>
<organism evidence="1">
    <name type="scientific">Homalodisca liturata</name>
    <dbReference type="NCBI Taxonomy" id="320908"/>
    <lineage>
        <taxon>Eukaryota</taxon>
        <taxon>Metazoa</taxon>
        <taxon>Ecdysozoa</taxon>
        <taxon>Arthropoda</taxon>
        <taxon>Hexapoda</taxon>
        <taxon>Insecta</taxon>
        <taxon>Pterygota</taxon>
        <taxon>Neoptera</taxon>
        <taxon>Paraneoptera</taxon>
        <taxon>Hemiptera</taxon>
        <taxon>Auchenorrhyncha</taxon>
        <taxon>Membracoidea</taxon>
        <taxon>Cicadellidae</taxon>
        <taxon>Cicadellinae</taxon>
        <taxon>Proconiini</taxon>
        <taxon>Homalodisca</taxon>
    </lineage>
</organism>
<name>A0A1B6J2I4_9HEMI</name>